<feature type="signal peptide" evidence="1">
    <location>
        <begin position="1"/>
        <end position="21"/>
    </location>
</feature>
<feature type="chain" id="PRO_5030549782" evidence="1">
    <location>
        <begin position="22"/>
        <end position="474"/>
    </location>
</feature>
<dbReference type="EMBL" id="DRQG01000132">
    <property type="protein sequence ID" value="HGY56830.1"/>
    <property type="molecule type" value="Genomic_DNA"/>
</dbReference>
<evidence type="ECO:0000256" key="1">
    <source>
        <dbReference type="SAM" id="SignalP"/>
    </source>
</evidence>
<organism evidence="2">
    <name type="scientific">Caldithrix abyssi</name>
    <dbReference type="NCBI Taxonomy" id="187145"/>
    <lineage>
        <taxon>Bacteria</taxon>
        <taxon>Pseudomonadati</taxon>
        <taxon>Calditrichota</taxon>
        <taxon>Calditrichia</taxon>
        <taxon>Calditrichales</taxon>
        <taxon>Calditrichaceae</taxon>
        <taxon>Caldithrix</taxon>
    </lineage>
</organism>
<dbReference type="AlphaFoldDB" id="A0A7V4U2G8"/>
<dbReference type="Proteomes" id="UP000885779">
    <property type="component" value="Unassembled WGS sequence"/>
</dbReference>
<keyword evidence="1" id="KW-0732">Signal</keyword>
<protein>
    <submittedName>
        <fullName evidence="2">Uncharacterized protein</fullName>
    </submittedName>
</protein>
<accession>A0A7V4U2G8</accession>
<name>A0A7V4U2G8_CALAY</name>
<sequence length="474" mass="53174">MRIFFAAVILILAFWSCKPVTSPPAENKPPHTTLSNVPVPNDTLFPLVQITWDGGDDDGYIVGCEYSYTTYHLQKGDSVYFDWARTEEEVFEVIFESSDVMNKQVLRVRAIDDKGAVDPTPATLTIYTPQTILPVSTLLFPNDNDDFFYLDEPTDWWEGVPLLFTAYDKDGLVVEYAYSIDGSDWIWTKDTSLTLTPDMFAQPLEGKHTIRVTAKDNTNLFDPQGDEITIEFVKPTFEKNLLIIDETDERSFPGSVNATDSDVDSFYTQLFNPDSSWDLLKNGFPSKRILGRYKLILWHADSPTSGGPHLLPQYQAQMTDYLNVGGNLIATGWQLISSFAYGSSLPNTVFEPGSFVHDYLHINKADESPYIPGDFLGAAGKNGFSTVNINPDMIPYFPYQGKLNLVNTIKERGGFTEGIYAYFGAANENFIGEDCGIRYIGTDFNVIVIGFPMFFLMRDDAAVMASELLEGIQY</sequence>
<comment type="caution">
    <text evidence="2">The sequence shown here is derived from an EMBL/GenBank/DDBJ whole genome shotgun (WGS) entry which is preliminary data.</text>
</comment>
<reference evidence="2" key="1">
    <citation type="journal article" date="2020" name="mSystems">
        <title>Genome- and Community-Level Interaction Insights into Carbon Utilization and Element Cycling Functions of Hydrothermarchaeota in Hydrothermal Sediment.</title>
        <authorList>
            <person name="Zhou Z."/>
            <person name="Liu Y."/>
            <person name="Xu W."/>
            <person name="Pan J."/>
            <person name="Luo Z.H."/>
            <person name="Li M."/>
        </authorList>
    </citation>
    <scope>NUCLEOTIDE SEQUENCE [LARGE SCALE GENOMIC DNA]</scope>
    <source>
        <strain evidence="2">HyVt-577</strain>
    </source>
</reference>
<proteinExistence type="predicted"/>
<evidence type="ECO:0000313" key="2">
    <source>
        <dbReference type="EMBL" id="HGY56830.1"/>
    </source>
</evidence>
<gene>
    <name evidence="2" type="ORF">ENK44_14075</name>
</gene>